<evidence type="ECO:0000313" key="1">
    <source>
        <dbReference type="EMBL" id="GAA0745333.1"/>
    </source>
</evidence>
<reference evidence="1 2" key="1">
    <citation type="journal article" date="2019" name="Int. J. Syst. Evol. Microbiol.">
        <title>The Global Catalogue of Microorganisms (GCM) 10K type strain sequencing project: providing services to taxonomists for standard genome sequencing and annotation.</title>
        <authorList>
            <consortium name="The Broad Institute Genomics Platform"/>
            <consortium name="The Broad Institute Genome Sequencing Center for Infectious Disease"/>
            <person name="Wu L."/>
            <person name="Ma J."/>
        </authorList>
    </citation>
    <scope>NUCLEOTIDE SEQUENCE [LARGE SCALE GENOMIC DNA]</scope>
    <source>
        <strain evidence="1 2">JCM 1407</strain>
    </source>
</reference>
<comment type="caution">
    <text evidence="1">The sequence shown here is derived from an EMBL/GenBank/DDBJ whole genome shotgun (WGS) entry which is preliminary data.</text>
</comment>
<evidence type="ECO:0000313" key="2">
    <source>
        <dbReference type="Proteomes" id="UP001501510"/>
    </source>
</evidence>
<dbReference type="Gene3D" id="2.30.30.40">
    <property type="entry name" value="SH3 Domains"/>
    <property type="match status" value="1"/>
</dbReference>
<organism evidence="1 2">
    <name type="scientific">Clostridium oceanicum</name>
    <dbReference type="NCBI Taxonomy" id="1543"/>
    <lineage>
        <taxon>Bacteria</taxon>
        <taxon>Bacillati</taxon>
        <taxon>Bacillota</taxon>
        <taxon>Clostridia</taxon>
        <taxon>Eubacteriales</taxon>
        <taxon>Clostridiaceae</taxon>
        <taxon>Clostridium</taxon>
    </lineage>
</organism>
<accession>A0ABN1JRV2</accession>
<dbReference type="Proteomes" id="UP001501510">
    <property type="component" value="Unassembled WGS sequence"/>
</dbReference>
<protein>
    <recommendedName>
        <fullName evidence="3">SH3b domain-containing protein</fullName>
    </recommendedName>
</protein>
<evidence type="ECO:0008006" key="3">
    <source>
        <dbReference type="Google" id="ProtNLM"/>
    </source>
</evidence>
<sequence length="135" mass="15971">MFIFLFLVIVIVCFYLYYTFNDKYYDQQKQIMLLKKQNIKLKNSIQNTNHINKNIKVKFIPSDYEKATTKKDCDLFLSPTDNSTVIYNIKPNELVNIYSIAEVSNTLWFEISIFSKGMINTKGWVKKDFLNIPTN</sequence>
<proteinExistence type="predicted"/>
<dbReference type="RefSeq" id="WP_343763094.1">
    <property type="nucleotide sequence ID" value="NZ_BAAACG010000016.1"/>
</dbReference>
<gene>
    <name evidence="1" type="ORF">GCM10008906_31500</name>
</gene>
<dbReference type="EMBL" id="BAAACG010000016">
    <property type="protein sequence ID" value="GAA0745333.1"/>
    <property type="molecule type" value="Genomic_DNA"/>
</dbReference>
<name>A0ABN1JRV2_9CLOT</name>
<keyword evidence="2" id="KW-1185">Reference proteome</keyword>